<accession>A0A840TNE7</accession>
<dbReference type="AlphaFoldDB" id="A0A840TNE7"/>
<reference evidence="1 2" key="1">
    <citation type="submission" date="2020-08" db="EMBL/GenBank/DDBJ databases">
        <title>Genomic Encyclopedia of Type Strains, Phase IV (KMG-IV): sequencing the most valuable type-strain genomes for metagenomic binning, comparative biology and taxonomic classification.</title>
        <authorList>
            <person name="Goeker M."/>
        </authorList>
    </citation>
    <scope>NUCLEOTIDE SEQUENCE [LARGE SCALE GENOMIC DNA]</scope>
    <source>
        <strain evidence="1 2">DSM 105074</strain>
    </source>
</reference>
<evidence type="ECO:0000313" key="2">
    <source>
        <dbReference type="Proteomes" id="UP000557307"/>
    </source>
</evidence>
<keyword evidence="2" id="KW-1185">Reference proteome</keyword>
<organism evidence="1 2">
    <name type="scientific">Rhabdobacter roseus</name>
    <dbReference type="NCBI Taxonomy" id="1655419"/>
    <lineage>
        <taxon>Bacteria</taxon>
        <taxon>Pseudomonadati</taxon>
        <taxon>Bacteroidota</taxon>
        <taxon>Cytophagia</taxon>
        <taxon>Cytophagales</taxon>
        <taxon>Cytophagaceae</taxon>
        <taxon>Rhabdobacter</taxon>
    </lineage>
</organism>
<sequence length="103" mass="12431">MTHERLHLFFEEYPGSQEPEDWHTQLAVRAQHMTLHRWRMVPQLDGMTKPEEQRLAFFYLEGGEWRVWVRDAQGELQLTDFRAKNQLEALNEAYKILGQYELL</sequence>
<name>A0A840TNE7_9BACT</name>
<comment type="caution">
    <text evidence="1">The sequence shown here is derived from an EMBL/GenBank/DDBJ whole genome shotgun (WGS) entry which is preliminary data.</text>
</comment>
<evidence type="ECO:0000313" key="1">
    <source>
        <dbReference type="EMBL" id="MBB5284455.1"/>
    </source>
</evidence>
<dbReference type="EMBL" id="JACHGF010000003">
    <property type="protein sequence ID" value="MBB5284455.1"/>
    <property type="molecule type" value="Genomic_DNA"/>
</dbReference>
<dbReference type="RefSeq" id="WP_184174394.1">
    <property type="nucleotide sequence ID" value="NZ_JACHGF010000003.1"/>
</dbReference>
<gene>
    <name evidence="1" type="ORF">HNQ92_002598</name>
</gene>
<dbReference type="Proteomes" id="UP000557307">
    <property type="component" value="Unassembled WGS sequence"/>
</dbReference>
<protein>
    <submittedName>
        <fullName evidence="1">Uncharacterized protein</fullName>
    </submittedName>
</protein>
<proteinExistence type="predicted"/>